<feature type="coiled-coil region" evidence="1">
    <location>
        <begin position="572"/>
        <end position="606"/>
    </location>
</feature>
<feature type="compositionally biased region" description="Basic and acidic residues" evidence="2">
    <location>
        <begin position="1"/>
        <end position="18"/>
    </location>
</feature>
<feature type="compositionally biased region" description="Basic and acidic residues" evidence="2">
    <location>
        <begin position="207"/>
        <end position="216"/>
    </location>
</feature>
<dbReference type="EMBL" id="VRMN01000006">
    <property type="protein sequence ID" value="KAA8493627.1"/>
    <property type="molecule type" value="Genomic_DNA"/>
</dbReference>
<protein>
    <submittedName>
        <fullName evidence="3">Uncharacterized protein</fullName>
    </submittedName>
</protein>
<proteinExistence type="predicted"/>
<evidence type="ECO:0000256" key="1">
    <source>
        <dbReference type="SAM" id="Coils"/>
    </source>
</evidence>
<evidence type="ECO:0000256" key="2">
    <source>
        <dbReference type="SAM" id="MobiDB-lite"/>
    </source>
</evidence>
<name>A0A5J4YT52_PORPP</name>
<accession>A0A5J4YT52</accession>
<evidence type="ECO:0000313" key="4">
    <source>
        <dbReference type="Proteomes" id="UP000324585"/>
    </source>
</evidence>
<feature type="region of interest" description="Disordered" evidence="2">
    <location>
        <begin position="372"/>
        <end position="412"/>
    </location>
</feature>
<feature type="region of interest" description="Disordered" evidence="2">
    <location>
        <begin position="307"/>
        <end position="338"/>
    </location>
</feature>
<feature type="compositionally biased region" description="Basic and acidic residues" evidence="2">
    <location>
        <begin position="26"/>
        <end position="37"/>
    </location>
</feature>
<reference evidence="4" key="1">
    <citation type="journal article" date="2019" name="Nat. Commun.">
        <title>Expansion of phycobilisome linker gene families in mesophilic red algae.</title>
        <authorList>
            <person name="Lee J."/>
            <person name="Kim D."/>
            <person name="Bhattacharya D."/>
            <person name="Yoon H.S."/>
        </authorList>
    </citation>
    <scope>NUCLEOTIDE SEQUENCE [LARGE SCALE GENOMIC DNA]</scope>
    <source>
        <strain evidence="4">CCMP 1328</strain>
    </source>
</reference>
<keyword evidence="4" id="KW-1185">Reference proteome</keyword>
<keyword evidence="1" id="KW-0175">Coiled coil</keyword>
<feature type="compositionally biased region" description="Basic and acidic residues" evidence="2">
    <location>
        <begin position="307"/>
        <end position="327"/>
    </location>
</feature>
<feature type="compositionally biased region" description="Low complexity" evidence="2">
    <location>
        <begin position="329"/>
        <end position="338"/>
    </location>
</feature>
<evidence type="ECO:0000313" key="3">
    <source>
        <dbReference type="EMBL" id="KAA8493627.1"/>
    </source>
</evidence>
<sequence length="726" mass="79400">MAAQTEHPEQNTRDRTPGTEHPGQNTRDRTPLTEHPRCPHCSEHCTFARAKRHNLQVYAVGVGEGGEGEGIFGHVGAGRGWREKRGESMDAELQKLEALAQKLRLETSLPHVVRAQMVADLDAEIAAKRRLWEDESAAGRDAQLSRTGGGGAPAGDAQPCRGPGEPAAVEEVPPADEKHPAATDTLTHTHGKAPEDARSTGPSEQQKQNEDKEPTRVRKSSAQDQESEAGYETGNDDEAPRHVPSPRNALGDENSARLKAHLAKLGDAELSALMHSIIHDADISRAVIVDMVAVLMAVCEERMLQEMSARDEPRTREPLAGSDEHAPESSSSGNSMVGSKWIGRQQANSSSLPFLVGQPHDSIEGAKLEQPGMDSHAAKGKPQQPFGIVRVSSDGELSGTRDRPRADTSGSKEKIEQLEQEIHAMIQVQKSSRLPAPVKEALKEEIGLKTELLWQERHRLAHGKALETNESESQNLRAIVQNEYLPATVKSIAQSELDKLQEAPSNQHSNQHSNHAETPLGRAADEHVGSLGATVDQTQKIFNQQHGASTDTNRSTISNESRTIAWTRSAALDDLAQGIQHLEERKAFLDESIRQSNVKIEELEKLSKTGEVSSSISSLLGESAPAPEKHINAVTFFRHLSSRPKRVKQQRETTNRMLGELSAAVDQSALESARCTTKIERANSLKAKLATCELADELEVLLEEHAKLMQSVKPHRPDRQRSSENR</sequence>
<feature type="region of interest" description="Disordered" evidence="2">
    <location>
        <begin position="1"/>
        <end position="37"/>
    </location>
</feature>
<gene>
    <name evidence="3" type="ORF">FVE85_4764</name>
</gene>
<organism evidence="3 4">
    <name type="scientific">Porphyridium purpureum</name>
    <name type="common">Red alga</name>
    <name type="synonym">Porphyridium cruentum</name>
    <dbReference type="NCBI Taxonomy" id="35688"/>
    <lineage>
        <taxon>Eukaryota</taxon>
        <taxon>Rhodophyta</taxon>
        <taxon>Bangiophyceae</taxon>
        <taxon>Porphyridiales</taxon>
        <taxon>Porphyridiaceae</taxon>
        <taxon>Porphyridium</taxon>
    </lineage>
</organism>
<feature type="region of interest" description="Disordered" evidence="2">
    <location>
        <begin position="135"/>
        <end position="251"/>
    </location>
</feature>
<dbReference type="Proteomes" id="UP000324585">
    <property type="component" value="Unassembled WGS sequence"/>
</dbReference>
<feature type="compositionally biased region" description="Low complexity" evidence="2">
    <location>
        <begin position="154"/>
        <end position="172"/>
    </location>
</feature>
<feature type="compositionally biased region" description="Acidic residues" evidence="2">
    <location>
        <begin position="225"/>
        <end position="237"/>
    </location>
</feature>
<dbReference type="AlphaFoldDB" id="A0A5J4YT52"/>
<comment type="caution">
    <text evidence="3">The sequence shown here is derived from an EMBL/GenBank/DDBJ whole genome shotgun (WGS) entry which is preliminary data.</text>
</comment>
<feature type="compositionally biased region" description="Basic and acidic residues" evidence="2">
    <location>
        <begin position="399"/>
        <end position="412"/>
    </location>
</feature>